<evidence type="ECO:0000256" key="3">
    <source>
        <dbReference type="ARBA" id="ARBA00022448"/>
    </source>
</evidence>
<dbReference type="Pfam" id="PF13609">
    <property type="entry name" value="Porin_4"/>
    <property type="match status" value="1"/>
</dbReference>
<keyword evidence="10" id="KW-0998">Cell outer membrane</keyword>
<dbReference type="EMBL" id="CP002879">
    <property type="protein sequence ID" value="AEI81715.1"/>
    <property type="molecule type" value="Genomic_DNA"/>
</dbReference>
<dbReference type="AlphaFoldDB" id="F8GWE0"/>
<geneLocation type="plasmid" evidence="13 14">
    <name>pBB1</name>
</geneLocation>
<reference evidence="13 14" key="1">
    <citation type="journal article" date="2011" name="J. Bacteriol.">
        <title>Complete genome sequence of the type strain Cupriavidus necator N-1.</title>
        <authorList>
            <person name="Poehlein A."/>
            <person name="Kusian B."/>
            <person name="Friedrich B."/>
            <person name="Daniel R."/>
            <person name="Bowien B."/>
        </authorList>
    </citation>
    <scope>NUCLEOTIDE SEQUENCE [LARGE SCALE GENOMIC DNA]</scope>
    <source>
        <strain evidence="14">ATCC 43291 / DSM 13513 / CCUG 52238 / LMG 8453 / N-1</strain>
        <plasmid evidence="13 14">pBB1</plasmid>
    </source>
</reference>
<dbReference type="PANTHER" id="PTHR34501">
    <property type="entry name" value="PROTEIN YDDL-RELATED"/>
    <property type="match status" value="1"/>
</dbReference>
<dbReference type="CDD" id="cd00342">
    <property type="entry name" value="gram_neg_porins"/>
    <property type="match status" value="1"/>
</dbReference>
<gene>
    <name evidence="13" type="ordered locus">CNE_BB1p02910</name>
</gene>
<protein>
    <submittedName>
        <fullName evidence="13">Porin gram-negative type</fullName>
    </submittedName>
</protein>
<keyword evidence="4" id="KW-1134">Transmembrane beta strand</keyword>
<keyword evidence="9" id="KW-0472">Membrane</keyword>
<dbReference type="Proteomes" id="UP000006798">
    <property type="component" value="Plasmid pBB1"/>
</dbReference>
<keyword evidence="7" id="KW-0406">Ion transport</keyword>
<dbReference type="GO" id="GO:0015288">
    <property type="term" value="F:porin activity"/>
    <property type="evidence" value="ECO:0007669"/>
    <property type="project" value="UniProtKB-KW"/>
</dbReference>
<dbReference type="HOGENOM" id="CLU_038238_2_0_4"/>
<keyword evidence="6 11" id="KW-0732">Signal</keyword>
<dbReference type="GO" id="GO:0009279">
    <property type="term" value="C:cell outer membrane"/>
    <property type="evidence" value="ECO:0007669"/>
    <property type="project" value="UniProtKB-SubCell"/>
</dbReference>
<dbReference type="RefSeq" id="WP_013958771.1">
    <property type="nucleotide sequence ID" value="NC_015727.1"/>
</dbReference>
<dbReference type="InterPro" id="IPR023614">
    <property type="entry name" value="Porin_dom_sf"/>
</dbReference>
<comment type="subcellular location">
    <subcellularLocation>
        <location evidence="1">Cell outer membrane</location>
        <topology evidence="1">Multi-pass membrane protein</topology>
    </subcellularLocation>
</comment>
<dbReference type="InterPro" id="IPR033900">
    <property type="entry name" value="Gram_neg_porin_domain"/>
</dbReference>
<evidence type="ECO:0000256" key="4">
    <source>
        <dbReference type="ARBA" id="ARBA00022452"/>
    </source>
</evidence>
<keyword evidence="8" id="KW-0626">Porin</keyword>
<evidence type="ECO:0000313" key="14">
    <source>
        <dbReference type="Proteomes" id="UP000006798"/>
    </source>
</evidence>
<keyword evidence="13" id="KW-0614">Plasmid</keyword>
<evidence type="ECO:0000256" key="9">
    <source>
        <dbReference type="ARBA" id="ARBA00023136"/>
    </source>
</evidence>
<dbReference type="PANTHER" id="PTHR34501:SF9">
    <property type="entry name" value="MAJOR OUTER MEMBRANE PROTEIN P.IA"/>
    <property type="match status" value="1"/>
</dbReference>
<evidence type="ECO:0000313" key="13">
    <source>
        <dbReference type="EMBL" id="AEI81715.1"/>
    </source>
</evidence>
<name>F8GWE0_CUPNN</name>
<accession>F8GWE0</accession>
<evidence type="ECO:0000256" key="10">
    <source>
        <dbReference type="ARBA" id="ARBA00023237"/>
    </source>
</evidence>
<evidence type="ECO:0000256" key="2">
    <source>
        <dbReference type="ARBA" id="ARBA00011233"/>
    </source>
</evidence>
<dbReference type="GO" id="GO:0034220">
    <property type="term" value="P:monoatomic ion transmembrane transport"/>
    <property type="evidence" value="ECO:0007669"/>
    <property type="project" value="InterPro"/>
</dbReference>
<feature type="chain" id="PRO_5003377851" evidence="11">
    <location>
        <begin position="22"/>
        <end position="355"/>
    </location>
</feature>
<evidence type="ECO:0000256" key="8">
    <source>
        <dbReference type="ARBA" id="ARBA00023114"/>
    </source>
</evidence>
<evidence type="ECO:0000256" key="7">
    <source>
        <dbReference type="ARBA" id="ARBA00023065"/>
    </source>
</evidence>
<feature type="domain" description="Porin" evidence="12">
    <location>
        <begin position="9"/>
        <end position="327"/>
    </location>
</feature>
<dbReference type="SUPFAM" id="SSF56935">
    <property type="entry name" value="Porins"/>
    <property type="match status" value="1"/>
</dbReference>
<dbReference type="InterPro" id="IPR002299">
    <property type="entry name" value="Porin_Neis"/>
</dbReference>
<organism evidence="13 14">
    <name type="scientific">Cupriavidus necator (strain ATCC 43291 / DSM 13513 / CCUG 52238 / LMG 8453 / N-1)</name>
    <name type="common">Ralstonia eutropha</name>
    <dbReference type="NCBI Taxonomy" id="1042878"/>
    <lineage>
        <taxon>Bacteria</taxon>
        <taxon>Pseudomonadati</taxon>
        <taxon>Pseudomonadota</taxon>
        <taxon>Betaproteobacteria</taxon>
        <taxon>Burkholderiales</taxon>
        <taxon>Burkholderiaceae</taxon>
        <taxon>Cupriavidus</taxon>
    </lineage>
</organism>
<evidence type="ECO:0000256" key="6">
    <source>
        <dbReference type="ARBA" id="ARBA00022729"/>
    </source>
</evidence>
<dbReference type="Gene3D" id="2.40.160.10">
    <property type="entry name" value="Porin"/>
    <property type="match status" value="1"/>
</dbReference>
<dbReference type="PRINTS" id="PR00184">
    <property type="entry name" value="NEISSPPORIN"/>
</dbReference>
<feature type="signal peptide" evidence="11">
    <location>
        <begin position="1"/>
        <end position="21"/>
    </location>
</feature>
<evidence type="ECO:0000256" key="5">
    <source>
        <dbReference type="ARBA" id="ARBA00022692"/>
    </source>
</evidence>
<keyword evidence="5" id="KW-0812">Transmembrane</keyword>
<comment type="subunit">
    <text evidence="2">Homotrimer.</text>
</comment>
<dbReference type="GeneID" id="34311588"/>
<dbReference type="PRINTS" id="PR00182">
    <property type="entry name" value="ECOLNEIPORIN"/>
</dbReference>
<evidence type="ECO:0000256" key="1">
    <source>
        <dbReference type="ARBA" id="ARBA00004571"/>
    </source>
</evidence>
<evidence type="ECO:0000256" key="11">
    <source>
        <dbReference type="SAM" id="SignalP"/>
    </source>
</evidence>
<dbReference type="InterPro" id="IPR001702">
    <property type="entry name" value="Porin_Gram-ve"/>
</dbReference>
<dbReference type="GO" id="GO:0046930">
    <property type="term" value="C:pore complex"/>
    <property type="evidence" value="ECO:0007669"/>
    <property type="project" value="UniProtKB-KW"/>
</dbReference>
<keyword evidence="3" id="KW-0813">Transport</keyword>
<dbReference type="KEGG" id="cnc:CNE_BB1p02910"/>
<sequence>MKKALFAVAAAACAMSGSAFAQSSSNVTLYGIADAGISFQNHVNGGANGSGSVVGVTSGGLSGSRWGLRGVEDLGSNLKGIFVLESGFDIDSGKSAQGGRLFGRQAYVGLQGNFGAVTLGRQQNSLYDLFGAYDPMAAGPMYSLNSVDNQFNGRADNAIKYTGKFGGLTATGFYSFGRDVNAGLGGEVPGHFKVGTNFGGGVAYANGPFSVGVAYDQFQGSTLASADLAAKRAAIGTSYAFGAAKVFGGYRWMRDEVTTGTARHDNLYWLGANYKFTPAFTLTGAAYYTDARTDSKDSWMFVLNADYALSKRTDAYLSLGYVNNKGNATFGVTGTPNTMSGQNQTGAMLGMRHRF</sequence>
<proteinExistence type="predicted"/>
<evidence type="ECO:0000259" key="12">
    <source>
        <dbReference type="Pfam" id="PF13609"/>
    </source>
</evidence>
<dbReference type="InterPro" id="IPR050298">
    <property type="entry name" value="Gram-neg_bact_OMP"/>
</dbReference>